<gene>
    <name evidence="1" type="ORF">GCM10017783_25380</name>
</gene>
<evidence type="ECO:0000313" key="1">
    <source>
        <dbReference type="EMBL" id="GHG12130.1"/>
    </source>
</evidence>
<protein>
    <submittedName>
        <fullName evidence="1">Uncharacterized protein</fullName>
    </submittedName>
</protein>
<comment type="caution">
    <text evidence="1">The sequence shown here is derived from an EMBL/GenBank/DDBJ whole genome shotgun (WGS) entry which is preliminary data.</text>
</comment>
<reference evidence="2" key="1">
    <citation type="journal article" date="2019" name="Int. J. Syst. Evol. Microbiol.">
        <title>The Global Catalogue of Microorganisms (GCM) 10K type strain sequencing project: providing services to taxonomists for standard genome sequencing and annotation.</title>
        <authorList>
            <consortium name="The Broad Institute Genomics Platform"/>
            <consortium name="The Broad Institute Genome Sequencing Center for Infectious Disease"/>
            <person name="Wu L."/>
            <person name="Ma J."/>
        </authorList>
    </citation>
    <scope>NUCLEOTIDE SEQUENCE [LARGE SCALE GENOMIC DNA]</scope>
    <source>
        <strain evidence="2">CGMCC 1.18439</strain>
    </source>
</reference>
<sequence length="66" mass="6971">MATGQAAASVHELAMVELEHRSGQQLVLDGQQSVVMVQQLVLAGQAEKVPRWGSPACEFLPDNVGG</sequence>
<keyword evidence="2" id="KW-1185">Reference proteome</keyword>
<dbReference type="EMBL" id="BNAL01000058">
    <property type="protein sequence ID" value="GHG12130.1"/>
    <property type="molecule type" value="Genomic_DNA"/>
</dbReference>
<dbReference type="Proteomes" id="UP000632154">
    <property type="component" value="Unassembled WGS sequence"/>
</dbReference>
<evidence type="ECO:0000313" key="2">
    <source>
        <dbReference type="Proteomes" id="UP000632154"/>
    </source>
</evidence>
<dbReference type="RefSeq" id="WP_189644126.1">
    <property type="nucleotide sequence ID" value="NZ_BNAL01000058.1"/>
</dbReference>
<organism evidence="1 2">
    <name type="scientific">Deinococcus piscis</name>
    <dbReference type="NCBI Taxonomy" id="394230"/>
    <lineage>
        <taxon>Bacteria</taxon>
        <taxon>Thermotogati</taxon>
        <taxon>Deinococcota</taxon>
        <taxon>Deinococci</taxon>
        <taxon>Deinococcales</taxon>
        <taxon>Deinococcaceae</taxon>
        <taxon>Deinococcus</taxon>
    </lineage>
</organism>
<name>A0ABQ3KG24_9DEIO</name>
<proteinExistence type="predicted"/>
<accession>A0ABQ3KG24</accession>